<evidence type="ECO:0000256" key="2">
    <source>
        <dbReference type="SAM" id="MobiDB-lite"/>
    </source>
</evidence>
<dbReference type="eggNOG" id="ENOG502S4MM">
    <property type="taxonomic scope" value="Eukaryota"/>
</dbReference>
<dbReference type="OrthoDB" id="303107at2759"/>
<gene>
    <name evidence="3" type="ORF">PICST_30878</name>
</gene>
<feature type="compositionally biased region" description="Basic and acidic residues" evidence="2">
    <location>
        <begin position="502"/>
        <end position="519"/>
    </location>
</feature>
<proteinExistence type="predicted"/>
<evidence type="ECO:0000313" key="3">
    <source>
        <dbReference type="EMBL" id="ABN65824.2"/>
    </source>
</evidence>
<dbReference type="AlphaFoldDB" id="A3LS06"/>
<dbReference type="STRING" id="322104.A3LS06"/>
<feature type="region of interest" description="Disordered" evidence="2">
    <location>
        <begin position="431"/>
        <end position="450"/>
    </location>
</feature>
<feature type="region of interest" description="Disordered" evidence="2">
    <location>
        <begin position="1"/>
        <end position="23"/>
    </location>
</feature>
<reference evidence="3 4" key="1">
    <citation type="journal article" date="2007" name="Nat. Biotechnol.">
        <title>Genome sequence of the lignocellulose-bioconverting and xylose-fermenting yeast Pichia stipitis.</title>
        <authorList>
            <person name="Jeffries T.W."/>
            <person name="Grigoriev I.V."/>
            <person name="Grimwood J."/>
            <person name="Laplaza J.M."/>
            <person name="Aerts A."/>
            <person name="Salamov A."/>
            <person name="Schmutz J."/>
            <person name="Lindquist E."/>
            <person name="Dehal P."/>
            <person name="Shapiro H."/>
            <person name="Jin Y.S."/>
            <person name="Passoth V."/>
            <person name="Richardson P.M."/>
        </authorList>
    </citation>
    <scope>NUCLEOTIDE SEQUENCE [LARGE SCALE GENOMIC DNA]</scope>
    <source>
        <strain evidence="4">ATCC 58785 / CBS 6054 / NBRC 10063 / NRRL Y-11545</strain>
    </source>
</reference>
<evidence type="ECO:0008006" key="5">
    <source>
        <dbReference type="Google" id="ProtNLM"/>
    </source>
</evidence>
<feature type="region of interest" description="Disordered" evidence="2">
    <location>
        <begin position="476"/>
        <end position="525"/>
    </location>
</feature>
<dbReference type="Proteomes" id="UP000002258">
    <property type="component" value="Chromosome 3"/>
</dbReference>
<dbReference type="OMA" id="QHDNQND"/>
<keyword evidence="1" id="KW-0175">Coiled coil</keyword>
<organism evidence="3 4">
    <name type="scientific">Scheffersomyces stipitis (strain ATCC 58785 / CBS 6054 / NBRC 10063 / NRRL Y-11545)</name>
    <name type="common">Yeast</name>
    <name type="synonym">Pichia stipitis</name>
    <dbReference type="NCBI Taxonomy" id="322104"/>
    <lineage>
        <taxon>Eukaryota</taxon>
        <taxon>Fungi</taxon>
        <taxon>Dikarya</taxon>
        <taxon>Ascomycota</taxon>
        <taxon>Saccharomycotina</taxon>
        <taxon>Pichiomycetes</taxon>
        <taxon>Debaryomycetaceae</taxon>
        <taxon>Scheffersomyces</taxon>
    </lineage>
</organism>
<evidence type="ECO:0000256" key="1">
    <source>
        <dbReference type="SAM" id="Coils"/>
    </source>
</evidence>
<dbReference type="GeneID" id="4837951"/>
<keyword evidence="4" id="KW-1185">Reference proteome</keyword>
<feature type="coiled-coil region" evidence="1">
    <location>
        <begin position="359"/>
        <end position="395"/>
    </location>
</feature>
<dbReference type="HOGENOM" id="CLU_026920_0_0_1"/>
<name>A3LS06_PICST</name>
<dbReference type="KEGG" id="pic:PICST_30878"/>
<dbReference type="EMBL" id="CP000497">
    <property type="protein sequence ID" value="ABN65824.2"/>
    <property type="molecule type" value="Genomic_DNA"/>
</dbReference>
<protein>
    <recommendedName>
        <fullName evidence="5">WHIM1 domain-containing protein</fullName>
    </recommendedName>
</protein>
<feature type="region of interest" description="Disordered" evidence="2">
    <location>
        <begin position="159"/>
        <end position="182"/>
    </location>
</feature>
<dbReference type="RefSeq" id="XP_001383853.2">
    <property type="nucleotide sequence ID" value="XM_001383816.1"/>
</dbReference>
<sequence>MVSKSKSSTPTVADSSHPANSLSFGNDDQISALSKLHPTLLANQQDEYNTDTLNDLRASYKYLYVVNWLYHFRGYIKLQSDLFDVDLFELELLNYFPSTPNHLLNFDPEASSNAASSSMLFINRLKLALISTLQNSKLSSLNNFEKIFRLWFGTDTPLGGTEDLDDEQNENTENGPTKPTAEDDIEFDTLSISDKFEVLYILISYISSYSKFRDWVDKWGLSAENLRVNSLIADPHNTDSYYLLFDSNRLYKRVVSYPQLVIPKKRKSAPEYPEGHFKPTQFDISKNIKFELLYKNIYEFDEFLKRSKKSVKLKALVNRLHQNDVVDAIFASEIKKRKFLVNKRKEVQLATLLATRKRSSRLEAKEKQRQEELEKQREQEEYELKLAAEKRLERRRIFKEQQQRLINEGQRTDFGFGLTREDRIKLRRLDKTPTFTPTPNPAEASETADSVEYETVKSEVEQEFSETANETAALAATEATKATTEDSIEATSEVAVAQAGPVKEEVREVTGVTPEDKNEANALET</sequence>
<accession>A3LS06</accession>
<dbReference type="InParanoid" id="A3LS06"/>
<evidence type="ECO:0000313" key="4">
    <source>
        <dbReference type="Proteomes" id="UP000002258"/>
    </source>
</evidence>